<dbReference type="AlphaFoldDB" id="A0A2K4MLY4"/>
<organism evidence="1 2">
    <name type="scientific">Chromobacterium sinusclupearum</name>
    <dbReference type="NCBI Taxonomy" id="2077146"/>
    <lineage>
        <taxon>Bacteria</taxon>
        <taxon>Pseudomonadati</taxon>
        <taxon>Pseudomonadota</taxon>
        <taxon>Betaproteobacteria</taxon>
        <taxon>Neisseriales</taxon>
        <taxon>Chromobacteriaceae</taxon>
        <taxon>Chromobacterium</taxon>
    </lineage>
</organism>
<comment type="caution">
    <text evidence="1">The sequence shown here is derived from an EMBL/GenBank/DDBJ whole genome shotgun (WGS) entry which is preliminary data.</text>
</comment>
<evidence type="ECO:0000313" key="2">
    <source>
        <dbReference type="Proteomes" id="UP000236416"/>
    </source>
</evidence>
<gene>
    <name evidence="1" type="ORF">C2134_13820</name>
</gene>
<dbReference type="Proteomes" id="UP000236416">
    <property type="component" value="Unassembled WGS sequence"/>
</dbReference>
<name>A0A2K4MLY4_9NEIS</name>
<protein>
    <submittedName>
        <fullName evidence="1">Uncharacterized protein</fullName>
    </submittedName>
</protein>
<accession>A0A2K4MLY4</accession>
<dbReference type="RefSeq" id="WP_103320760.1">
    <property type="nucleotide sequence ID" value="NZ_PPTF01000065.1"/>
</dbReference>
<proteinExistence type="predicted"/>
<keyword evidence="2" id="KW-1185">Reference proteome</keyword>
<evidence type="ECO:0000313" key="1">
    <source>
        <dbReference type="EMBL" id="POA98093.1"/>
    </source>
</evidence>
<dbReference type="EMBL" id="PPTF01000065">
    <property type="protein sequence ID" value="POA98093.1"/>
    <property type="molecule type" value="Genomic_DNA"/>
</dbReference>
<reference evidence="1 2" key="1">
    <citation type="submission" date="2018-01" db="EMBL/GenBank/DDBJ databases">
        <title>Genomic Sequence of Chromobacterium MWU13-2610 from wild cranberry bogs within the Cape Cod National Seashore.</title>
        <authorList>
            <person name="O'Hara-Hanley K."/>
            <person name="Soby S."/>
            <person name="Harrison A."/>
        </authorList>
    </citation>
    <scope>NUCLEOTIDE SEQUENCE [LARGE SCALE GENOMIC DNA]</scope>
    <source>
        <strain evidence="1 2">MWU13-2610</strain>
    </source>
</reference>
<sequence length="129" mass="13935">MRDDKAHRIHIEQPGRPRLYQFDDLPGYEMVGVITQAGRSGALVKKIRSGVYYMANSGMLRPLDQRQVKMALGLSSGAGAPVKMQGGARHNVYLDAESIDIALALGDGNISRGIRHALKISVAADCSES</sequence>